<sequence>MKVFIILSILGSCLAYCQGNDNSSTIEDSTKSTHHPDGILHPDKSKGPLTTHDPLLHRLIFPKRIHEDVNKSPVTLLPQDLTDVHGNKSVKNPRNVIFVMLEGAEGDDQWRKFKDNSTFFTEGVLQKCFIHVASRNISGAENVNCDWKKILGDGINDLMMWARQIKQMNIGTVSGGNFTLPSVLTLENPSIFRPKIFNENPQDTEIPLSFLDSEPKLDNYPVNYTVNNFPGNVNQSTVGIPLAVNPYSIGGEMNGEPWDFLDMIAKIRFAIFKTFLDSLHGESGGSDGVPPLSGSSDKFLRHSGGVVDIIANTLGDLQTIPSERGYLLIVVATSQELPEISELLRRKTSVNDTLLILTALENSKGGVPFLSSGPGASLISSTKLISDIPKIIKWTLESAECRQNRHQLALLRHGIPRGRVARSDDDDETLESDEMNPEEAPSEAAPETSSTDISTETTEGTTPEFFAEPRADSGASALGLPWETFGVFSLIIFTL</sequence>
<gene>
    <name evidence="4" type="primary">LOC105262810</name>
</gene>
<feature type="compositionally biased region" description="Acidic residues" evidence="1">
    <location>
        <begin position="424"/>
        <end position="441"/>
    </location>
</feature>
<dbReference type="KEGG" id="fas:105262810"/>
<keyword evidence="2" id="KW-0732">Signal</keyword>
<dbReference type="AlphaFoldDB" id="A0A9R1TU23"/>
<feature type="chain" id="PRO_5040257016" evidence="2">
    <location>
        <begin position="20"/>
        <end position="495"/>
    </location>
</feature>
<accession>A0A9R1TU23</accession>
<proteinExistence type="predicted"/>
<feature type="compositionally biased region" description="Low complexity" evidence="1">
    <location>
        <begin position="442"/>
        <end position="462"/>
    </location>
</feature>
<evidence type="ECO:0000256" key="1">
    <source>
        <dbReference type="SAM" id="MobiDB-lite"/>
    </source>
</evidence>
<organism evidence="3 4">
    <name type="scientific">Fopius arisanus</name>
    <dbReference type="NCBI Taxonomy" id="64838"/>
    <lineage>
        <taxon>Eukaryota</taxon>
        <taxon>Metazoa</taxon>
        <taxon>Ecdysozoa</taxon>
        <taxon>Arthropoda</taxon>
        <taxon>Hexapoda</taxon>
        <taxon>Insecta</taxon>
        <taxon>Pterygota</taxon>
        <taxon>Neoptera</taxon>
        <taxon>Endopterygota</taxon>
        <taxon>Hymenoptera</taxon>
        <taxon>Apocrita</taxon>
        <taxon>Ichneumonoidea</taxon>
        <taxon>Braconidae</taxon>
        <taxon>Opiinae</taxon>
        <taxon>Fopius</taxon>
    </lineage>
</organism>
<dbReference type="GeneID" id="105262810"/>
<dbReference type="RefSeq" id="XP_011296909.1">
    <property type="nucleotide sequence ID" value="XM_011298607.1"/>
</dbReference>
<keyword evidence="3" id="KW-1185">Reference proteome</keyword>
<feature type="region of interest" description="Disordered" evidence="1">
    <location>
        <begin position="419"/>
        <end position="470"/>
    </location>
</feature>
<evidence type="ECO:0000256" key="2">
    <source>
        <dbReference type="SAM" id="SignalP"/>
    </source>
</evidence>
<dbReference type="Proteomes" id="UP000694866">
    <property type="component" value="Unplaced"/>
</dbReference>
<protein>
    <submittedName>
        <fullName evidence="4">Uncharacterized protein isoform X1</fullName>
    </submittedName>
</protein>
<reference evidence="4" key="1">
    <citation type="submission" date="2025-08" db="UniProtKB">
        <authorList>
            <consortium name="RefSeq"/>
        </authorList>
    </citation>
    <scope>IDENTIFICATION</scope>
    <source>
        <strain evidence="4">USDA-PBARC FA_bdor</strain>
        <tissue evidence="4">Whole organism</tissue>
    </source>
</reference>
<feature type="signal peptide" evidence="2">
    <location>
        <begin position="1"/>
        <end position="19"/>
    </location>
</feature>
<name>A0A9R1TU23_9HYME</name>
<dbReference type="OrthoDB" id="7571556at2759"/>
<evidence type="ECO:0000313" key="4">
    <source>
        <dbReference type="RefSeq" id="XP_011296909.1"/>
    </source>
</evidence>
<evidence type="ECO:0000313" key="3">
    <source>
        <dbReference type="Proteomes" id="UP000694866"/>
    </source>
</evidence>